<sequence length="72" mass="8393">MATGQQATGVRDAHYDIVSVLYHVLQEADTAERYIRDAQEKGDTELAEFFTQIQKQDRERAERVKQLLKNRL</sequence>
<gene>
    <name evidence="1" type="ORF">FHS13_002925</name>
</gene>
<comment type="caution">
    <text evidence="1">The sequence shown here is derived from an EMBL/GenBank/DDBJ whole genome shotgun (WGS) entry which is preliminary data.</text>
</comment>
<dbReference type="InterPro" id="IPR012347">
    <property type="entry name" value="Ferritin-like"/>
</dbReference>
<name>A0A841IRU2_9ACTN</name>
<protein>
    <submittedName>
        <fullName evidence="1">Rubrerythrin</fullName>
    </submittedName>
</protein>
<dbReference type="AlphaFoldDB" id="A0A841IRU2"/>
<reference evidence="1 2" key="1">
    <citation type="submission" date="2020-08" db="EMBL/GenBank/DDBJ databases">
        <title>Genomic Encyclopedia of Type Strains, Phase III (KMG-III): the genomes of soil and plant-associated and newly described type strains.</title>
        <authorList>
            <person name="Whitman W."/>
        </authorList>
    </citation>
    <scope>NUCLEOTIDE SEQUENCE [LARGE SCALE GENOMIC DNA]</scope>
    <source>
        <strain evidence="1 2">CECT 8712</strain>
    </source>
</reference>
<proteinExistence type="predicted"/>
<dbReference type="Proteomes" id="UP000536604">
    <property type="component" value="Unassembled WGS sequence"/>
</dbReference>
<evidence type="ECO:0000313" key="2">
    <source>
        <dbReference type="Proteomes" id="UP000536604"/>
    </source>
</evidence>
<organism evidence="1 2">
    <name type="scientific">Nocardiopsis algeriensis</name>
    <dbReference type="NCBI Taxonomy" id="1478215"/>
    <lineage>
        <taxon>Bacteria</taxon>
        <taxon>Bacillati</taxon>
        <taxon>Actinomycetota</taxon>
        <taxon>Actinomycetes</taxon>
        <taxon>Streptosporangiales</taxon>
        <taxon>Nocardiopsidaceae</taxon>
        <taxon>Nocardiopsis</taxon>
    </lineage>
</organism>
<keyword evidence="2" id="KW-1185">Reference proteome</keyword>
<accession>A0A841IRU2</accession>
<evidence type="ECO:0000313" key="1">
    <source>
        <dbReference type="EMBL" id="MBB6120964.1"/>
    </source>
</evidence>
<dbReference type="RefSeq" id="WP_184292414.1">
    <property type="nucleotide sequence ID" value="NZ_JACHJO010000008.1"/>
</dbReference>
<dbReference type="EMBL" id="JACHJO010000008">
    <property type="protein sequence ID" value="MBB6120964.1"/>
    <property type="molecule type" value="Genomic_DNA"/>
</dbReference>
<dbReference type="Gene3D" id="1.20.1260.10">
    <property type="match status" value="1"/>
</dbReference>